<feature type="compositionally biased region" description="Pro residues" evidence="1">
    <location>
        <begin position="57"/>
        <end position="98"/>
    </location>
</feature>
<evidence type="ECO:0000313" key="2">
    <source>
        <dbReference type="EMBL" id="CAG7732899.1"/>
    </source>
</evidence>
<dbReference type="AlphaFoldDB" id="A0A8J2K753"/>
<evidence type="ECO:0000256" key="1">
    <source>
        <dbReference type="SAM" id="MobiDB-lite"/>
    </source>
</evidence>
<comment type="caution">
    <text evidence="2">The sequence shown here is derived from an EMBL/GenBank/DDBJ whole genome shotgun (WGS) entry which is preliminary data.</text>
</comment>
<feature type="compositionally biased region" description="Low complexity" evidence="1">
    <location>
        <begin position="329"/>
        <end position="344"/>
    </location>
</feature>
<feature type="region of interest" description="Disordered" evidence="1">
    <location>
        <begin position="247"/>
        <end position="302"/>
    </location>
</feature>
<proteinExistence type="predicted"/>
<feature type="compositionally biased region" description="Pro residues" evidence="1">
    <location>
        <begin position="251"/>
        <end position="302"/>
    </location>
</feature>
<evidence type="ECO:0000313" key="3">
    <source>
        <dbReference type="Proteomes" id="UP000708208"/>
    </source>
</evidence>
<reference evidence="2" key="1">
    <citation type="submission" date="2021-06" db="EMBL/GenBank/DDBJ databases">
        <authorList>
            <person name="Hodson N. C."/>
            <person name="Mongue J. A."/>
            <person name="Jaron S. K."/>
        </authorList>
    </citation>
    <scope>NUCLEOTIDE SEQUENCE</scope>
</reference>
<keyword evidence="3" id="KW-1185">Reference proteome</keyword>
<dbReference type="PANTHER" id="PTHR24216">
    <property type="entry name" value="PAXILLIN-RELATED"/>
    <property type="match status" value="1"/>
</dbReference>
<name>A0A8J2K753_9HEXA</name>
<feature type="region of interest" description="Disordered" evidence="1">
    <location>
        <begin position="325"/>
        <end position="344"/>
    </location>
</feature>
<organism evidence="2 3">
    <name type="scientific">Allacma fusca</name>
    <dbReference type="NCBI Taxonomy" id="39272"/>
    <lineage>
        <taxon>Eukaryota</taxon>
        <taxon>Metazoa</taxon>
        <taxon>Ecdysozoa</taxon>
        <taxon>Arthropoda</taxon>
        <taxon>Hexapoda</taxon>
        <taxon>Collembola</taxon>
        <taxon>Symphypleona</taxon>
        <taxon>Sminthuridae</taxon>
        <taxon>Allacma</taxon>
    </lineage>
</organism>
<feature type="region of interest" description="Disordered" evidence="1">
    <location>
        <begin position="203"/>
        <end position="225"/>
    </location>
</feature>
<feature type="non-terminal residue" evidence="2">
    <location>
        <position position="344"/>
    </location>
</feature>
<sequence>MDIPVVLDQVAQDMEVPMQVQDLDVLVQVYTVVGHMVVQTDSGSILEEPLSTEAPCDEPPCPEPPGPEPPGPEPPAPEQPCDEPPCPEPPGPEPPGPEYPDEMGKTLTDGSLTARGANNFFKRFLFHVTIDFLDGEKISSAGFIVDTESWKIPNLNASDMSILPYLSSSFTPTNCRRNRKRSRHFIFITALILCLSAVGQTELSGPAPPNPDSPRIKPPRKEPWSYDSRNLQLLQCDKPPCPEPLCEEPPCTEPPSTEPPCTEPPCPEPPSTALPSTEPPGPKPPSTEPPSTEPPCLKPPGPEPPCLEPPCPEPPCYVPPCTEPPCPEPTGTEPSSTTTPSTTT</sequence>
<dbReference type="Proteomes" id="UP000708208">
    <property type="component" value="Unassembled WGS sequence"/>
</dbReference>
<accession>A0A8J2K753</accession>
<gene>
    <name evidence="2" type="ORF">AFUS01_LOCUS21380</name>
</gene>
<feature type="region of interest" description="Disordered" evidence="1">
    <location>
        <begin position="50"/>
        <end position="111"/>
    </location>
</feature>
<protein>
    <submittedName>
        <fullName evidence="2">Uncharacterized protein</fullName>
    </submittedName>
</protein>
<dbReference type="PANTHER" id="PTHR24216:SF65">
    <property type="entry name" value="PAXILLIN-LIKE PROTEIN 1"/>
    <property type="match status" value="1"/>
</dbReference>
<dbReference type="EMBL" id="CAJVCH010239719">
    <property type="protein sequence ID" value="CAG7732899.1"/>
    <property type="molecule type" value="Genomic_DNA"/>
</dbReference>